<gene>
    <name evidence="7" type="ORF">IE81DRAFT_322963</name>
</gene>
<evidence type="ECO:0000256" key="2">
    <source>
        <dbReference type="ARBA" id="ARBA00022837"/>
    </source>
</evidence>
<dbReference type="Proteomes" id="UP000245783">
    <property type="component" value="Unassembled WGS sequence"/>
</dbReference>
<evidence type="ECO:0000313" key="7">
    <source>
        <dbReference type="EMBL" id="PWN42824.1"/>
    </source>
</evidence>
<dbReference type="GO" id="GO:0003723">
    <property type="term" value="F:RNA binding"/>
    <property type="evidence" value="ECO:0007669"/>
    <property type="project" value="UniProtKB-UniRule"/>
</dbReference>
<feature type="compositionally biased region" description="Low complexity" evidence="4">
    <location>
        <begin position="100"/>
        <end position="115"/>
    </location>
</feature>
<dbReference type="GO" id="GO:0005793">
    <property type="term" value="C:endoplasmic reticulum-Golgi intermediate compartment"/>
    <property type="evidence" value="ECO:0007669"/>
    <property type="project" value="TreeGrafter"/>
</dbReference>
<feature type="compositionally biased region" description="Basic and acidic residues" evidence="4">
    <location>
        <begin position="694"/>
        <end position="717"/>
    </location>
</feature>
<protein>
    <recommendedName>
        <fullName evidence="9">RRM domain-containing protein</fullName>
    </recommendedName>
</protein>
<dbReference type="InterPro" id="IPR035979">
    <property type="entry name" value="RBD_domain_sf"/>
</dbReference>
<sequence length="767" mass="82664">MSSEASVIHVQGIAPNTSLTALNDYFSFVGDVESVQFDASVAHASASASATSKSAKVTFKRPSAATSAVMLSGGVVDGSVLTITLPSAASAEKAAEAEVSTSTTASASSVTPESVAQEDKPRTARIAELLAHGYTISDDVAQRAIAYDKQHGLSNKFLAYLSSLDKSLGEQISKRNVGGVNLTEKTEHTPSGSAANLSATEKEAQSAPVPGDAPGQPDGPKTTTTVPADASQAKTASAHAQKAVEGLRGKAGEVLARPEVKARTDFAWAKFNEYYSAVANHPRIHSLYTSAHKTVTDVHEEASRIAAEKKQAAGSAPDPALPPRPAQSGLPLVLVALICLVFFNMQQVALAHSGGAEDLIEPAEIAHEKPHKKGQESYIQRHMASEHHIGAFDLGAFFSLHDLNRDGILDRPEIEAIYGVHHSESVKVSPTYEVHDAKADHIVSEVLRRLDHNRDGVVTKAEFIAAGPDGLPSFEQYGTSSLGHHYDEESEYFVHHEEIYHNTPETQDDSAYTHKEDLEHFAHHQQIEDEEERRERKAEGLPTKEEDERRRKEAEAKGQKYVSPYEAQMPSDHSPAAPQRAYESHDGWNGAAFEAQVATEHTFHTPDGVHVVKTAPDEALRAHLAATEHKQHLEKEPGETEEGFKARVAAHAQRKLAAEAYAKANPAFNEANGGPQAASAASGAAAAAAAAGLTDERDAKTGELKRRPGESETDYGKRKQLARFNDAKGRSSFRPSRDETRKAAPYKYPPIQKQQSRVKPGSYFGEF</sequence>
<evidence type="ECO:0000256" key="3">
    <source>
        <dbReference type="PROSITE-ProRule" id="PRU00176"/>
    </source>
</evidence>
<dbReference type="InterPro" id="IPR018247">
    <property type="entry name" value="EF_Hand_1_Ca_BS"/>
</dbReference>
<dbReference type="InterPro" id="IPR000504">
    <property type="entry name" value="RRM_dom"/>
</dbReference>
<dbReference type="OrthoDB" id="289247at2759"/>
<dbReference type="Gene3D" id="1.10.238.10">
    <property type="entry name" value="EF-hand"/>
    <property type="match status" value="1"/>
</dbReference>
<feature type="compositionally biased region" description="Basic and acidic residues" evidence="4">
    <location>
        <begin position="523"/>
        <end position="558"/>
    </location>
</feature>
<dbReference type="EMBL" id="KZ819375">
    <property type="protein sequence ID" value="PWN42824.1"/>
    <property type="molecule type" value="Genomic_DNA"/>
</dbReference>
<feature type="domain" description="RRM" evidence="5">
    <location>
        <begin position="6"/>
        <end position="88"/>
    </location>
</feature>
<evidence type="ECO:0008006" key="9">
    <source>
        <dbReference type="Google" id="ProtNLM"/>
    </source>
</evidence>
<dbReference type="GeneID" id="37035666"/>
<reference evidence="7 8" key="1">
    <citation type="journal article" date="2018" name="Mol. Biol. Evol.">
        <title>Broad Genomic Sampling Reveals a Smut Pathogenic Ancestry of the Fungal Clade Ustilaginomycotina.</title>
        <authorList>
            <person name="Kijpornyongpan T."/>
            <person name="Mondo S.J."/>
            <person name="Barry K."/>
            <person name="Sandor L."/>
            <person name="Lee J."/>
            <person name="Lipzen A."/>
            <person name="Pangilinan J."/>
            <person name="LaButti K."/>
            <person name="Hainaut M."/>
            <person name="Henrissat B."/>
            <person name="Grigoriev I.V."/>
            <person name="Spatafora J.W."/>
            <person name="Aime M.C."/>
        </authorList>
    </citation>
    <scope>NUCLEOTIDE SEQUENCE [LARGE SCALE GENOMIC DNA]</scope>
    <source>
        <strain evidence="7 8">MCA 4658</strain>
    </source>
</reference>
<evidence type="ECO:0000259" key="5">
    <source>
        <dbReference type="PROSITE" id="PS50102"/>
    </source>
</evidence>
<keyword evidence="2" id="KW-0106">Calcium</keyword>
<keyword evidence="8" id="KW-1185">Reference proteome</keyword>
<dbReference type="InterPro" id="IPR040250">
    <property type="entry name" value="Nucleobindin"/>
</dbReference>
<name>A0A316VZX6_9BASI</name>
<dbReference type="PANTHER" id="PTHR19237">
    <property type="entry name" value="NUCLEOBINDIN"/>
    <property type="match status" value="1"/>
</dbReference>
<evidence type="ECO:0000256" key="4">
    <source>
        <dbReference type="SAM" id="MobiDB-lite"/>
    </source>
</evidence>
<dbReference type="AlphaFoldDB" id="A0A316VZX6"/>
<evidence type="ECO:0000259" key="6">
    <source>
        <dbReference type="PROSITE" id="PS50222"/>
    </source>
</evidence>
<dbReference type="PROSITE" id="PS50102">
    <property type="entry name" value="RRM"/>
    <property type="match status" value="1"/>
</dbReference>
<dbReference type="InterPro" id="IPR011992">
    <property type="entry name" value="EF-hand-dom_pair"/>
</dbReference>
<feature type="compositionally biased region" description="Basic and acidic residues" evidence="4">
    <location>
        <begin position="300"/>
        <end position="311"/>
    </location>
</feature>
<dbReference type="InterPro" id="IPR012677">
    <property type="entry name" value="Nucleotide-bd_a/b_plait_sf"/>
</dbReference>
<dbReference type="RefSeq" id="XP_025369984.1">
    <property type="nucleotide sequence ID" value="XM_025513796.1"/>
</dbReference>
<feature type="region of interest" description="Disordered" evidence="4">
    <location>
        <begin position="523"/>
        <end position="583"/>
    </location>
</feature>
<dbReference type="InterPro" id="IPR002048">
    <property type="entry name" value="EF_hand_dom"/>
</dbReference>
<dbReference type="GO" id="GO:0005509">
    <property type="term" value="F:calcium ion binding"/>
    <property type="evidence" value="ECO:0007669"/>
    <property type="project" value="InterPro"/>
</dbReference>
<feature type="region of interest" description="Disordered" evidence="4">
    <location>
        <begin position="100"/>
        <end position="120"/>
    </location>
</feature>
<dbReference type="PANTHER" id="PTHR19237:SF20">
    <property type="entry name" value="NUCLEOBINDIN 1"/>
    <property type="match status" value="1"/>
</dbReference>
<feature type="region of interest" description="Disordered" evidence="4">
    <location>
        <begin position="300"/>
        <end position="323"/>
    </location>
</feature>
<dbReference type="PROSITE" id="PS50222">
    <property type="entry name" value="EF_HAND_2"/>
    <property type="match status" value="1"/>
</dbReference>
<dbReference type="STRING" id="1522189.A0A316VZX6"/>
<organism evidence="7 8">
    <name type="scientific">Ceraceosorus guamensis</name>
    <dbReference type="NCBI Taxonomy" id="1522189"/>
    <lineage>
        <taxon>Eukaryota</taxon>
        <taxon>Fungi</taxon>
        <taxon>Dikarya</taxon>
        <taxon>Basidiomycota</taxon>
        <taxon>Ustilaginomycotina</taxon>
        <taxon>Exobasidiomycetes</taxon>
        <taxon>Ceraceosorales</taxon>
        <taxon>Ceraceosoraceae</taxon>
        <taxon>Ceraceosorus</taxon>
    </lineage>
</organism>
<feature type="domain" description="EF-hand" evidence="6">
    <location>
        <begin position="438"/>
        <end position="473"/>
    </location>
</feature>
<evidence type="ECO:0000256" key="1">
    <source>
        <dbReference type="ARBA" id="ARBA00022729"/>
    </source>
</evidence>
<keyword evidence="1" id="KW-0732">Signal</keyword>
<dbReference type="PROSITE" id="PS00018">
    <property type="entry name" value="EF_HAND_1"/>
    <property type="match status" value="2"/>
</dbReference>
<feature type="region of interest" description="Disordered" evidence="4">
    <location>
        <begin position="179"/>
        <end position="244"/>
    </location>
</feature>
<dbReference type="SUPFAM" id="SSF47473">
    <property type="entry name" value="EF-hand"/>
    <property type="match status" value="1"/>
</dbReference>
<dbReference type="Gene3D" id="3.30.70.330">
    <property type="match status" value="1"/>
</dbReference>
<keyword evidence="3" id="KW-0694">RNA-binding</keyword>
<dbReference type="GO" id="GO:0070062">
    <property type="term" value="C:extracellular exosome"/>
    <property type="evidence" value="ECO:0007669"/>
    <property type="project" value="TreeGrafter"/>
</dbReference>
<feature type="compositionally biased region" description="Basic and acidic residues" evidence="4">
    <location>
        <begin position="725"/>
        <end position="742"/>
    </location>
</feature>
<dbReference type="SUPFAM" id="SSF54928">
    <property type="entry name" value="RNA-binding domain, RBD"/>
    <property type="match status" value="1"/>
</dbReference>
<proteinExistence type="predicted"/>
<accession>A0A316VZX6</accession>
<feature type="region of interest" description="Disordered" evidence="4">
    <location>
        <begin position="691"/>
        <end position="767"/>
    </location>
</feature>
<feature type="compositionally biased region" description="Polar residues" evidence="4">
    <location>
        <begin position="189"/>
        <end position="199"/>
    </location>
</feature>
<evidence type="ECO:0000313" key="8">
    <source>
        <dbReference type="Proteomes" id="UP000245783"/>
    </source>
</evidence>
<dbReference type="InParanoid" id="A0A316VZX6"/>